<evidence type="ECO:0000313" key="2">
    <source>
        <dbReference type="EMBL" id="SDL87093.1"/>
    </source>
</evidence>
<feature type="compositionally biased region" description="Basic and acidic residues" evidence="1">
    <location>
        <begin position="444"/>
        <end position="454"/>
    </location>
</feature>
<name>A0A1G9NLA3_9SPHI</name>
<evidence type="ECO:0000256" key="1">
    <source>
        <dbReference type="SAM" id="MobiDB-lite"/>
    </source>
</evidence>
<dbReference type="OrthoDB" id="580775at2"/>
<dbReference type="GO" id="GO:0016874">
    <property type="term" value="F:ligase activity"/>
    <property type="evidence" value="ECO:0007669"/>
    <property type="project" value="UniProtKB-KW"/>
</dbReference>
<organism evidence="2 3">
    <name type="scientific">Daejeonella rubra</name>
    <dbReference type="NCBI Taxonomy" id="990371"/>
    <lineage>
        <taxon>Bacteria</taxon>
        <taxon>Pseudomonadati</taxon>
        <taxon>Bacteroidota</taxon>
        <taxon>Sphingobacteriia</taxon>
        <taxon>Sphingobacteriales</taxon>
        <taxon>Sphingobacteriaceae</taxon>
        <taxon>Daejeonella</taxon>
    </lineage>
</organism>
<evidence type="ECO:0000313" key="3">
    <source>
        <dbReference type="Proteomes" id="UP000199226"/>
    </source>
</evidence>
<reference evidence="3" key="1">
    <citation type="submission" date="2016-10" db="EMBL/GenBank/DDBJ databases">
        <authorList>
            <person name="Varghese N."/>
            <person name="Submissions S."/>
        </authorList>
    </citation>
    <scope>NUCLEOTIDE SEQUENCE [LARGE SCALE GENOMIC DNA]</scope>
    <source>
        <strain evidence="3">DSM 24536</strain>
    </source>
</reference>
<dbReference type="Proteomes" id="UP000199226">
    <property type="component" value="Unassembled WGS sequence"/>
</dbReference>
<dbReference type="PANTHER" id="PTHR36932">
    <property type="entry name" value="CAPSULAR POLYSACCHARIDE BIOSYNTHESIS PROTEIN"/>
    <property type="match status" value="1"/>
</dbReference>
<protein>
    <submittedName>
        <fullName evidence="2">Phenylacetate-coenzyme A ligase PaaK, adenylate-forming domain family</fullName>
    </submittedName>
</protein>
<accession>A0A1G9NLA3</accession>
<proteinExistence type="predicted"/>
<dbReference type="InterPro" id="IPR042099">
    <property type="entry name" value="ANL_N_sf"/>
</dbReference>
<dbReference type="RefSeq" id="WP_090699702.1">
    <property type="nucleotide sequence ID" value="NZ_FNHH01000003.1"/>
</dbReference>
<dbReference type="Gene3D" id="3.40.50.12780">
    <property type="entry name" value="N-terminal domain of ligase-like"/>
    <property type="match status" value="1"/>
</dbReference>
<dbReference type="STRING" id="990371.SAMN05421813_10378"/>
<dbReference type="SUPFAM" id="SSF56801">
    <property type="entry name" value="Acetyl-CoA synthetase-like"/>
    <property type="match status" value="1"/>
</dbReference>
<feature type="region of interest" description="Disordered" evidence="1">
    <location>
        <begin position="432"/>
        <end position="454"/>
    </location>
</feature>
<dbReference type="PANTHER" id="PTHR36932:SF1">
    <property type="entry name" value="CAPSULAR POLYSACCHARIDE BIOSYNTHESIS PROTEIN"/>
    <property type="match status" value="1"/>
</dbReference>
<dbReference type="AlphaFoldDB" id="A0A1G9NLA3"/>
<keyword evidence="2" id="KW-0436">Ligase</keyword>
<keyword evidence="3" id="KW-1185">Reference proteome</keyword>
<dbReference type="EMBL" id="FNHH01000003">
    <property type="protein sequence ID" value="SDL87093.1"/>
    <property type="molecule type" value="Genomic_DNA"/>
</dbReference>
<sequence length="454" mass="50070">MNNLLLLILDNWKAKKLGKPAIVKRQQLRLAEMVKFARQNSPYYKKLYEGLPENIEDVSLLPATNKKKLMEFFDDWCTDRTVTLSKVRELVSNPDLIGEKFLGKYTVATTSGTTGSPGIFLLDDRSMSITSALAFRMLSSWLGFTDVLKIIAGRGKMAMVMATGGHFASSIAAARMSKSRGKSFLALSAHKPMPELVTALNKFRPVLLAPYASMGALLASEQEAGRLNIKPVLLALSAEGLAESEYIRIAKAFDSKVGNSYAATECPFFSYSCREGWLHTNSDWVIAEPVDANYKAIPAGVQSHTVLISNLANRIQPILRYDLGDSIILRPDPCPCGNKLPAIKVTGRSSDVVNFLNEQGEQVSVPPLAFGILVDHIQGIERTQIVQTAPTNLKVRLRYSDATNQDAIWEEVHNAITNLLNERGLNNITVERASEPPEQSSGGKFREVIPFKKQ</sequence>
<dbReference type="InterPro" id="IPR053158">
    <property type="entry name" value="CapK_Type1_Caps_Biosynth"/>
</dbReference>
<gene>
    <name evidence="2" type="ORF">SAMN05421813_10378</name>
</gene>